<dbReference type="Gene3D" id="1.10.10.10">
    <property type="entry name" value="Winged helix-like DNA-binding domain superfamily/Winged helix DNA-binding domain"/>
    <property type="match status" value="1"/>
</dbReference>
<proteinExistence type="predicted"/>
<evidence type="ECO:0008006" key="4">
    <source>
        <dbReference type="Google" id="ProtNLM"/>
    </source>
</evidence>
<dbReference type="GO" id="GO:0006313">
    <property type="term" value="P:DNA transposition"/>
    <property type="evidence" value="ECO:0007669"/>
    <property type="project" value="InterPro"/>
</dbReference>
<evidence type="ECO:0000313" key="2">
    <source>
        <dbReference type="EMBL" id="TCZ73826.1"/>
    </source>
</evidence>
<dbReference type="Proteomes" id="UP000295164">
    <property type="component" value="Unassembled WGS sequence"/>
</dbReference>
<dbReference type="GO" id="GO:0003677">
    <property type="term" value="F:DNA binding"/>
    <property type="evidence" value="ECO:0007669"/>
    <property type="project" value="InterPro"/>
</dbReference>
<name>A0A4R4E2Z5_9BACT</name>
<dbReference type="Pfam" id="PF01527">
    <property type="entry name" value="HTH_Tnp_1"/>
    <property type="match status" value="1"/>
</dbReference>
<protein>
    <recommendedName>
        <fullName evidence="4">Transposase</fullName>
    </recommendedName>
</protein>
<dbReference type="SUPFAM" id="SSF46689">
    <property type="entry name" value="Homeodomain-like"/>
    <property type="match status" value="1"/>
</dbReference>
<dbReference type="EMBL" id="SKFH01000011">
    <property type="protein sequence ID" value="TCZ72280.1"/>
    <property type="molecule type" value="Genomic_DNA"/>
</dbReference>
<evidence type="ECO:0000313" key="3">
    <source>
        <dbReference type="Proteomes" id="UP000295164"/>
    </source>
</evidence>
<dbReference type="GO" id="GO:0004803">
    <property type="term" value="F:transposase activity"/>
    <property type="evidence" value="ECO:0007669"/>
    <property type="project" value="InterPro"/>
</dbReference>
<dbReference type="InterPro" id="IPR002514">
    <property type="entry name" value="Transposase_8"/>
</dbReference>
<accession>A0A4R4E2Z5</accession>
<organism evidence="2 3">
    <name type="scientific">Flaviaesturariibacter aridisoli</name>
    <dbReference type="NCBI Taxonomy" id="2545761"/>
    <lineage>
        <taxon>Bacteria</taxon>
        <taxon>Pseudomonadati</taxon>
        <taxon>Bacteroidota</taxon>
        <taxon>Chitinophagia</taxon>
        <taxon>Chitinophagales</taxon>
        <taxon>Chitinophagaceae</taxon>
        <taxon>Flaviaestuariibacter</taxon>
    </lineage>
</organism>
<dbReference type="OrthoDB" id="291972at2"/>
<evidence type="ECO:0000313" key="1">
    <source>
        <dbReference type="EMBL" id="TCZ72280.1"/>
    </source>
</evidence>
<sequence length="96" mass="11073">MKKQTRRKFTPAFKAKVALEAIKNQQTLAELSKKFEVSAVMISRWKSEFLENMSAVFEKSSDTEGEPVDTRELYAQIGQLRVENEFLKKSCRKLGI</sequence>
<dbReference type="InterPro" id="IPR036388">
    <property type="entry name" value="WH-like_DNA-bd_sf"/>
</dbReference>
<dbReference type="EMBL" id="SKFH01000004">
    <property type="protein sequence ID" value="TCZ73826.1"/>
    <property type="molecule type" value="Genomic_DNA"/>
</dbReference>
<dbReference type="InterPro" id="IPR009057">
    <property type="entry name" value="Homeodomain-like_sf"/>
</dbReference>
<dbReference type="AlphaFoldDB" id="A0A4R4E2Z5"/>
<reference evidence="2 3" key="1">
    <citation type="submission" date="2019-03" db="EMBL/GenBank/DDBJ databases">
        <authorList>
            <person name="Kim M.K.M."/>
        </authorList>
    </citation>
    <scope>NUCLEOTIDE SEQUENCE [LARGE SCALE GENOMIC DNA]</scope>
    <source>
        <strain evidence="2 3">17J68-15</strain>
    </source>
</reference>
<gene>
    <name evidence="2" type="ORF">E0486_03860</name>
    <name evidence="1" type="ORF">E0486_09330</name>
</gene>
<comment type="caution">
    <text evidence="2">The sequence shown here is derived from an EMBL/GenBank/DDBJ whole genome shotgun (WGS) entry which is preliminary data.</text>
</comment>
<keyword evidence="3" id="KW-1185">Reference proteome</keyword>
<dbReference type="RefSeq" id="WP_131850826.1">
    <property type="nucleotide sequence ID" value="NZ_SKFH01000004.1"/>
</dbReference>